<evidence type="ECO:0008006" key="5">
    <source>
        <dbReference type="Google" id="ProtNLM"/>
    </source>
</evidence>
<accession>A0A7X0RF80</accession>
<feature type="region of interest" description="Disordered" evidence="1">
    <location>
        <begin position="24"/>
        <end position="47"/>
    </location>
</feature>
<organism evidence="3 4">
    <name type="scientific">Nocardioides luti</name>
    <dbReference type="NCBI Taxonomy" id="2761101"/>
    <lineage>
        <taxon>Bacteria</taxon>
        <taxon>Bacillati</taxon>
        <taxon>Actinomycetota</taxon>
        <taxon>Actinomycetes</taxon>
        <taxon>Propionibacteriales</taxon>
        <taxon>Nocardioidaceae</taxon>
        <taxon>Nocardioides</taxon>
    </lineage>
</organism>
<comment type="caution">
    <text evidence="3">The sequence shown here is derived from an EMBL/GenBank/DDBJ whole genome shotgun (WGS) entry which is preliminary data.</text>
</comment>
<dbReference type="AlphaFoldDB" id="A0A7X0RF80"/>
<evidence type="ECO:0000256" key="1">
    <source>
        <dbReference type="SAM" id="MobiDB-lite"/>
    </source>
</evidence>
<evidence type="ECO:0000256" key="2">
    <source>
        <dbReference type="SAM" id="SignalP"/>
    </source>
</evidence>
<reference evidence="3 4" key="1">
    <citation type="submission" date="2020-08" db="EMBL/GenBank/DDBJ databases">
        <authorList>
            <person name="Seo M.-J."/>
        </authorList>
    </citation>
    <scope>NUCLEOTIDE SEQUENCE [LARGE SCALE GENOMIC DNA]</scope>
    <source>
        <strain evidence="3 4">KIGAM211</strain>
    </source>
</reference>
<dbReference type="InterPro" id="IPR029058">
    <property type="entry name" value="AB_hydrolase_fold"/>
</dbReference>
<proteinExistence type="predicted"/>
<protein>
    <recommendedName>
        <fullName evidence="5">Peptidase S9 prolyl oligopeptidase catalytic domain-containing protein</fullName>
    </recommendedName>
</protein>
<evidence type="ECO:0000313" key="3">
    <source>
        <dbReference type="EMBL" id="MBB6627213.1"/>
    </source>
</evidence>
<gene>
    <name evidence="3" type="ORF">H5V45_07745</name>
</gene>
<dbReference type="SUPFAM" id="SSF53474">
    <property type="entry name" value="alpha/beta-Hydrolases"/>
    <property type="match status" value="1"/>
</dbReference>
<keyword evidence="2" id="KW-0732">Signal</keyword>
<evidence type="ECO:0000313" key="4">
    <source>
        <dbReference type="Proteomes" id="UP000523955"/>
    </source>
</evidence>
<feature type="signal peptide" evidence="2">
    <location>
        <begin position="1"/>
        <end position="30"/>
    </location>
</feature>
<dbReference type="EMBL" id="JACKXE010000001">
    <property type="protein sequence ID" value="MBB6627213.1"/>
    <property type="molecule type" value="Genomic_DNA"/>
</dbReference>
<dbReference type="Proteomes" id="UP000523955">
    <property type="component" value="Unassembled WGS sequence"/>
</dbReference>
<name>A0A7X0RF80_9ACTN</name>
<dbReference type="RefSeq" id="WP_185252397.1">
    <property type="nucleotide sequence ID" value="NZ_JACKXE010000001.1"/>
</dbReference>
<keyword evidence="4" id="KW-1185">Reference proteome</keyword>
<sequence length="698" mass="75143">MLLRRLATGATLLATTVALGAVPAPRPASAATPTGSTAHRAPAASPAARAGVAAGRVQPCGGTSWVAGSTNVCRGSLVYRDYVYDDEGADDGGVGYDTSNTANAFGTLAAPAGDQRYPADDTNSADLVDLRLTRVGRHVRVVAELGALRRPDSTVLALAIDTDGSASTGGGAWPGLGVSSTGWDRIHRFTHGDPRTNTIRGRFPLPRAARWRVQAVTAQAATGTVMNVAFRGVDERAAYKASGDNPSEYPYPGQGAWFEDRQAAALQAGDISEFGHTVRTRDLRPGVTRLQRVGPGLHERVYTSRHTLGEGMSYAGIPGRGDGGTAAGFFAQEFNFLGRYQPYGIYLPRARGPHGLQMEWHGSNQGIVAQINQPGMQQQFGEDLNRVLVVPEARGPNGYGSGISERDLLDVMKDVRAHYPIDRRRVFSSGYSQGGYIGFRMAMLFPDRFAGFTTWVGFTGDDTNGTPAQGPGSVTAGAVGNMITYVRNLRHVPGSMIYAGADELVQVPSARAMQEAFAATDDVYTWYLHPTAEHLTFAVADEWAKEAAYSRDQRLVRRPARVTFRTARLLDAPRYGIRHDHAYWVHRLRGRTPKLLDVDLTSHGCGVTAPVLETTNGQGAEPVPWVSVVQDAVRSTERPRRQLLTGTLRNVRSLRVDARAACLRPGAAYRLRSDGPAVLRVPGLGTVRLHQGRNAGRL</sequence>
<dbReference type="Gene3D" id="3.40.50.1820">
    <property type="entry name" value="alpha/beta hydrolase"/>
    <property type="match status" value="1"/>
</dbReference>
<feature type="chain" id="PRO_5030960484" description="Peptidase S9 prolyl oligopeptidase catalytic domain-containing protein" evidence="2">
    <location>
        <begin position="31"/>
        <end position="698"/>
    </location>
</feature>